<dbReference type="PROSITE" id="PS51318">
    <property type="entry name" value="TAT"/>
    <property type="match status" value="1"/>
</dbReference>
<reference evidence="4 5" key="1">
    <citation type="submission" date="2016-11" db="EMBL/GenBank/DDBJ databases">
        <authorList>
            <person name="Jaros S."/>
            <person name="Januszkiewicz K."/>
            <person name="Wedrychowicz H."/>
        </authorList>
    </citation>
    <scope>NUCLEOTIDE SEQUENCE [LARGE SCALE GENOMIC DNA]</scope>
    <source>
        <strain evidence="4 5">DSM 26897</strain>
    </source>
</reference>
<dbReference type="InterPro" id="IPR006311">
    <property type="entry name" value="TAT_signal"/>
</dbReference>
<feature type="signal peptide" evidence="1">
    <location>
        <begin position="1"/>
        <end position="24"/>
    </location>
</feature>
<dbReference type="Gene3D" id="3.40.50.720">
    <property type="entry name" value="NAD(P)-binding Rossmann-like Domain"/>
    <property type="match status" value="1"/>
</dbReference>
<dbReference type="Pfam" id="PF01408">
    <property type="entry name" value="GFO_IDH_MocA"/>
    <property type="match status" value="1"/>
</dbReference>
<dbReference type="GO" id="GO:0000166">
    <property type="term" value="F:nucleotide binding"/>
    <property type="evidence" value="ECO:0007669"/>
    <property type="project" value="InterPro"/>
</dbReference>
<dbReference type="InterPro" id="IPR004104">
    <property type="entry name" value="Gfo/Idh/MocA-like_OxRdtase_C"/>
</dbReference>
<dbReference type="OrthoDB" id="9771072at2"/>
<evidence type="ECO:0000313" key="4">
    <source>
        <dbReference type="EMBL" id="SHG24245.1"/>
    </source>
</evidence>
<dbReference type="InterPro" id="IPR036291">
    <property type="entry name" value="NAD(P)-bd_dom_sf"/>
</dbReference>
<dbReference type="STRING" id="1302690.BUE76_15905"/>
<dbReference type="InterPro" id="IPR050463">
    <property type="entry name" value="Gfo/Idh/MocA_oxidrdct_glycsds"/>
</dbReference>
<dbReference type="PANTHER" id="PTHR43818:SF5">
    <property type="entry name" value="OXIDOREDUCTASE FAMILY PROTEIN"/>
    <property type="match status" value="1"/>
</dbReference>
<keyword evidence="1" id="KW-0732">Signal</keyword>
<dbReference type="RefSeq" id="WP_073047867.1">
    <property type="nucleotide sequence ID" value="NZ_FQUO01000022.1"/>
</dbReference>
<dbReference type="InterPro" id="IPR000683">
    <property type="entry name" value="Gfo/Idh/MocA-like_OxRdtase_N"/>
</dbReference>
<feature type="domain" description="Gfo/Idh/MocA-like oxidoreductase N-terminal" evidence="2">
    <location>
        <begin position="48"/>
        <end position="167"/>
    </location>
</feature>
<dbReference type="AlphaFoldDB" id="A0A1M5I7G3"/>
<feature type="domain" description="Gfo/Idh/MocA-like oxidoreductase C-terminal" evidence="3">
    <location>
        <begin position="234"/>
        <end position="450"/>
    </location>
</feature>
<dbReference type="Pfam" id="PF02894">
    <property type="entry name" value="GFO_IDH_MocA_C"/>
    <property type="match status" value="1"/>
</dbReference>
<evidence type="ECO:0000259" key="3">
    <source>
        <dbReference type="Pfam" id="PF02894"/>
    </source>
</evidence>
<keyword evidence="5" id="KW-1185">Reference proteome</keyword>
<protein>
    <submittedName>
        <fullName evidence="4">Predicted dehydrogenase</fullName>
    </submittedName>
</protein>
<dbReference type="Proteomes" id="UP000184368">
    <property type="component" value="Unassembled WGS sequence"/>
</dbReference>
<organism evidence="4 5">
    <name type="scientific">Cnuella takakiae</name>
    <dbReference type="NCBI Taxonomy" id="1302690"/>
    <lineage>
        <taxon>Bacteria</taxon>
        <taxon>Pseudomonadati</taxon>
        <taxon>Bacteroidota</taxon>
        <taxon>Chitinophagia</taxon>
        <taxon>Chitinophagales</taxon>
        <taxon>Chitinophagaceae</taxon>
        <taxon>Cnuella</taxon>
    </lineage>
</organism>
<dbReference type="SUPFAM" id="SSF55347">
    <property type="entry name" value="Glyceraldehyde-3-phosphate dehydrogenase-like, C-terminal domain"/>
    <property type="match status" value="1"/>
</dbReference>
<evidence type="ECO:0000313" key="5">
    <source>
        <dbReference type="Proteomes" id="UP000184368"/>
    </source>
</evidence>
<evidence type="ECO:0000259" key="2">
    <source>
        <dbReference type="Pfam" id="PF01408"/>
    </source>
</evidence>
<evidence type="ECO:0000256" key="1">
    <source>
        <dbReference type="SAM" id="SignalP"/>
    </source>
</evidence>
<accession>A0A1M5I7G3</accession>
<sequence length="462" mass="52013">MSTRRRFLRNLGNAGLLLPLASLANIPDHEIEQRIIPYERRYSANDVIRIGVVGFGIMGLNNTRTALKVPGVELAAVCDLYKGRLERAKELYGANLFTTQNFSELLDRKDIDAVIVATSDNWHDVIAIEAMRKGKAVYCEKPLMQNIDQGVAMVKAQKETGKPMQVGSQRISSIVYAKAKELYQQGEIGTLNCIEASFDRHDALGAWQYTMPLDISPDTVDWKRFNRHNPKAAFDPKQFFWWRNYREHGTGVAGDLFVHLLTGIHFITGSHGPSRIFASGDTSYWKDGRNVPDVMTGVMEYKATPQHPAFQVLLKVNFASGGERPDDSRIRFYGSDGSIDFGGGGIQVYRNKLAKAPGYGGWDAMDTYPKAMQEQIIAAYNKRWSDADKKNDCKEVIKFQAPQGYNEHLDHHMNFFEAVRTGKPVIEDALFGFRAAAPCLLANESYFQGKVMHWDGMDRKLL</sequence>
<name>A0A1M5I7G3_9BACT</name>
<gene>
    <name evidence="4" type="ORF">SAMN05444008_12236</name>
</gene>
<dbReference type="Gene3D" id="3.30.360.10">
    <property type="entry name" value="Dihydrodipicolinate Reductase, domain 2"/>
    <property type="match status" value="1"/>
</dbReference>
<proteinExistence type="predicted"/>
<dbReference type="PANTHER" id="PTHR43818">
    <property type="entry name" value="BCDNA.GH03377"/>
    <property type="match status" value="1"/>
</dbReference>
<dbReference type="EMBL" id="FQUO01000022">
    <property type="protein sequence ID" value="SHG24245.1"/>
    <property type="molecule type" value="Genomic_DNA"/>
</dbReference>
<feature type="chain" id="PRO_5013336453" evidence="1">
    <location>
        <begin position="25"/>
        <end position="462"/>
    </location>
</feature>
<dbReference type="SUPFAM" id="SSF51735">
    <property type="entry name" value="NAD(P)-binding Rossmann-fold domains"/>
    <property type="match status" value="1"/>
</dbReference>